<organism evidence="1 2">
    <name type="scientific">Staphylococcus casei</name>
    <dbReference type="NCBI Taxonomy" id="201828"/>
    <lineage>
        <taxon>Bacteria</taxon>
        <taxon>Bacillati</taxon>
        <taxon>Bacillota</taxon>
        <taxon>Bacilli</taxon>
        <taxon>Bacillales</taxon>
        <taxon>Staphylococcaceae</taxon>
        <taxon>Staphylococcus</taxon>
    </lineage>
</organism>
<evidence type="ECO:0000313" key="2">
    <source>
        <dbReference type="Proteomes" id="UP001468345"/>
    </source>
</evidence>
<dbReference type="EMBL" id="CP133006">
    <property type="protein sequence ID" value="WZG08303.1"/>
    <property type="molecule type" value="Genomic_DNA"/>
</dbReference>
<keyword evidence="2" id="KW-1185">Reference proteome</keyword>
<gene>
    <name evidence="1" type="ORF">SHJJP9002_000176</name>
</gene>
<reference evidence="1 2" key="1">
    <citation type="journal article" date="2024" name="ISME J.">
        <title>Staphylococcus epidermidis bacteriocin A37 kills natural competitors with a unique mechanism of action.</title>
        <authorList>
            <person name="Puls J.S."/>
            <person name="Winnerling B."/>
            <person name="Power J.J."/>
            <person name="Kruger A.M."/>
            <person name="Brajtenbach D."/>
            <person name="Johnson M."/>
            <person name="Bilici K."/>
            <person name="Camus L."/>
            <person name="Fliesswasser T."/>
            <person name="Schneider T."/>
            <person name="Sahl H.G."/>
            <person name="Ghosal D."/>
            <person name="Kubitscheck U."/>
            <person name="Heilbronner S."/>
            <person name="Grein F."/>
        </authorList>
    </citation>
    <scope>NUCLEOTIDE SEQUENCE [LARGE SCALE GENOMIC DNA]</scope>
    <source>
        <strain evidence="1 2">SCK7</strain>
    </source>
</reference>
<accession>A0ABZ2W8A1</accession>
<sequence>MNFRVVAISYHHNNKELIECAQKFIRSMGGKIKSVQFIVLDMNDTESLNSSSTQEITLITKKPIVEKQ</sequence>
<name>A0ABZ2W8A1_9STAP</name>
<dbReference type="RefSeq" id="WP_069823752.1">
    <property type="nucleotide sequence ID" value="NZ_CP133006.1"/>
</dbReference>
<evidence type="ECO:0000313" key="1">
    <source>
        <dbReference type="EMBL" id="WZG08303.1"/>
    </source>
</evidence>
<dbReference type="Proteomes" id="UP001468345">
    <property type="component" value="Chromosome"/>
</dbReference>
<protein>
    <recommendedName>
        <fullName evidence="3">Flavodoxin-like domain-containing protein</fullName>
    </recommendedName>
</protein>
<proteinExistence type="predicted"/>
<evidence type="ECO:0008006" key="3">
    <source>
        <dbReference type="Google" id="ProtNLM"/>
    </source>
</evidence>